<gene>
    <name evidence="1" type="ORF">RM550_20935</name>
</gene>
<dbReference type="Gene3D" id="3.40.50.1110">
    <property type="entry name" value="SGNH hydrolase"/>
    <property type="match status" value="1"/>
</dbReference>
<dbReference type="SUPFAM" id="SSF52266">
    <property type="entry name" value="SGNH hydrolase"/>
    <property type="match status" value="1"/>
</dbReference>
<protein>
    <submittedName>
        <fullName evidence="1">GDSL-type esterase/lipase family protein</fullName>
    </submittedName>
</protein>
<proteinExistence type="predicted"/>
<dbReference type="RefSeq" id="WP_311625268.1">
    <property type="nucleotide sequence ID" value="NZ_JAVRFE010000027.1"/>
</dbReference>
<dbReference type="PANTHER" id="PTHR37981">
    <property type="entry name" value="LIPASE 2"/>
    <property type="match status" value="1"/>
</dbReference>
<dbReference type="InterPro" id="IPR036514">
    <property type="entry name" value="SGNH_hydro_sf"/>
</dbReference>
<reference evidence="1" key="1">
    <citation type="submission" date="2024-05" db="EMBL/GenBank/DDBJ databases">
        <title>30 novel species of actinomycetes from the DSMZ collection.</title>
        <authorList>
            <person name="Nouioui I."/>
        </authorList>
    </citation>
    <scope>NUCLEOTIDE SEQUENCE</scope>
    <source>
        <strain evidence="1">DSM 41527</strain>
    </source>
</reference>
<evidence type="ECO:0000313" key="2">
    <source>
        <dbReference type="Proteomes" id="UP001180551"/>
    </source>
</evidence>
<keyword evidence="2" id="KW-1185">Reference proteome</keyword>
<dbReference type="EMBL" id="JAVRFE010000027">
    <property type="protein sequence ID" value="MDT0458172.1"/>
    <property type="molecule type" value="Genomic_DNA"/>
</dbReference>
<sequence length="443" mass="48262">MQGEAVQDAMSSGRRKNSRLALCTHRKALAVTVVAALLPVCLAASSVDSSATSIGSGGPRAKPTAIVSLGDSFISGEGGRWQGNVDMAYSQTDSMFGTDRATVCDSGGCRKDPNRVYVDGSYLDPTTGKENGCHRSDVAEIMQSNISVDRKFNLACSGAVTGNILPAAAGGTSFKGEWPQADQLRDLARTYDIKLVQISISGNDLGFSDIIRSCITRFLSNPVGQYCWKVYDWDLKEKLRREVPNKVKNVIDQVRRVMRETGHPDGSYALAMQSYPSPVPLSPSYRYAQGVSFSSSRYSPGGCPFYNEDTNWARMDVVKGIADMLEGVAAEKNVHYLDLQWAFDGHEVCAKGVRHARAGDTLASPIPSRDAEWMRFLSAGISHAQGQVEESFHPNSYGQKVLGKCLKDFYDLTSPTGRRIEYTCLNSRGQGVEGMHLKPLSRP</sequence>
<dbReference type="InterPro" id="IPR037460">
    <property type="entry name" value="SEST-like"/>
</dbReference>
<evidence type="ECO:0000313" key="1">
    <source>
        <dbReference type="EMBL" id="MDT0458172.1"/>
    </source>
</evidence>
<comment type="caution">
    <text evidence="1">The sequence shown here is derived from an EMBL/GenBank/DDBJ whole genome shotgun (WGS) entry which is preliminary data.</text>
</comment>
<dbReference type="Proteomes" id="UP001180551">
    <property type="component" value="Unassembled WGS sequence"/>
</dbReference>
<accession>A0ABU2TB85</accession>
<name>A0ABU2TB85_9ACTN</name>
<organism evidence="1 2">
    <name type="scientific">Streptomyces mooreae</name>
    <dbReference type="NCBI Taxonomy" id="3075523"/>
    <lineage>
        <taxon>Bacteria</taxon>
        <taxon>Bacillati</taxon>
        <taxon>Actinomycetota</taxon>
        <taxon>Actinomycetes</taxon>
        <taxon>Kitasatosporales</taxon>
        <taxon>Streptomycetaceae</taxon>
        <taxon>Streptomyces</taxon>
    </lineage>
</organism>
<dbReference type="PANTHER" id="PTHR37981:SF1">
    <property type="entry name" value="SGNH HYDROLASE-TYPE ESTERASE DOMAIN-CONTAINING PROTEIN"/>
    <property type="match status" value="1"/>
</dbReference>